<organism evidence="1 2">
    <name type="scientific">Neotabrizicola shimadae</name>
    <dbReference type="NCBI Taxonomy" id="2807096"/>
    <lineage>
        <taxon>Bacteria</taxon>
        <taxon>Pseudomonadati</taxon>
        <taxon>Pseudomonadota</taxon>
        <taxon>Alphaproteobacteria</taxon>
        <taxon>Rhodobacterales</taxon>
        <taxon>Paracoccaceae</taxon>
        <taxon>Neotabrizicola</taxon>
    </lineage>
</organism>
<dbReference type="KEGG" id="nsm:JO391_14135"/>
<reference evidence="1" key="1">
    <citation type="submission" date="2021-02" db="EMBL/GenBank/DDBJ databases">
        <title>Rhodobacter shimadae sp. nov., an aerobic anoxygenic phototrophic bacterium isolated from a hot spring.</title>
        <authorList>
            <person name="Muramatsu S."/>
            <person name="Haruta S."/>
            <person name="Hirose S."/>
            <person name="Hanada S."/>
        </authorList>
    </citation>
    <scope>NUCLEOTIDE SEQUENCE</scope>
    <source>
        <strain evidence="1">N10</strain>
    </source>
</reference>
<dbReference type="AlphaFoldDB" id="A0A8G1EAS2"/>
<gene>
    <name evidence="1" type="ORF">JO391_14135</name>
</gene>
<accession>A0A8G1EAS2</accession>
<proteinExistence type="predicted"/>
<evidence type="ECO:0000313" key="2">
    <source>
        <dbReference type="Proteomes" id="UP000826300"/>
    </source>
</evidence>
<sequence length="221" mass="24387">MMSSATHSRFLPLFSPDGTWAAERPDLWLLARLSRSDKQDDEVAQIYRTMLDSDANSPVNDFERDVRKHTIGQNTGPRVRAGEVVLESWRIMEHTGHVPKLSHALALVALGVQGDARKAGHEAKVKNFRDDFSLYRNTAHLQGALVLWSHMGALFEGDEAETRRFLACARALEQVMDAVAALSTLAWSPWRIPSVIEPAIPARPAPLSKADLVALGPSFGV</sequence>
<dbReference type="EMBL" id="CP069370">
    <property type="protein sequence ID" value="QYZ68890.1"/>
    <property type="molecule type" value="Genomic_DNA"/>
</dbReference>
<dbReference type="RefSeq" id="WP_220661110.1">
    <property type="nucleotide sequence ID" value="NZ_CP069370.1"/>
</dbReference>
<protein>
    <submittedName>
        <fullName evidence="1">Uncharacterized protein</fullName>
    </submittedName>
</protein>
<dbReference type="Proteomes" id="UP000826300">
    <property type="component" value="Chromosome"/>
</dbReference>
<evidence type="ECO:0000313" key="1">
    <source>
        <dbReference type="EMBL" id="QYZ68890.1"/>
    </source>
</evidence>
<keyword evidence="2" id="KW-1185">Reference proteome</keyword>
<name>A0A8G1EAS2_9RHOB</name>